<evidence type="ECO:0000313" key="1">
    <source>
        <dbReference type="EMBL" id="GET21867.1"/>
    </source>
</evidence>
<evidence type="ECO:0000313" key="3">
    <source>
        <dbReference type="Proteomes" id="UP000240621"/>
    </source>
</evidence>
<evidence type="ECO:0000313" key="2">
    <source>
        <dbReference type="EMBL" id="PSK83250.1"/>
    </source>
</evidence>
<dbReference type="InterPro" id="IPR026350">
    <property type="entry name" value="GxxExxY"/>
</dbReference>
<organism evidence="2 3">
    <name type="scientific">Prolixibacter denitrificans</name>
    <dbReference type="NCBI Taxonomy" id="1541063"/>
    <lineage>
        <taxon>Bacteria</taxon>
        <taxon>Pseudomonadati</taxon>
        <taxon>Bacteroidota</taxon>
        <taxon>Bacteroidia</taxon>
        <taxon>Marinilabiliales</taxon>
        <taxon>Prolixibacteraceae</taxon>
        <taxon>Prolixibacter</taxon>
    </lineage>
</organism>
<reference evidence="1 4" key="2">
    <citation type="submission" date="2019-10" db="EMBL/GenBank/DDBJ databases">
        <title>Prolixibacter strains distinguished by the presence of nitrate reductase genes were adept at nitrate-dependent anaerobic corrosion of metallic iron and carbon steel.</title>
        <authorList>
            <person name="Iino T."/>
            <person name="Shono N."/>
            <person name="Ito K."/>
            <person name="Nakamura R."/>
            <person name="Sueoka K."/>
            <person name="Harayama S."/>
            <person name="Ohkuma M."/>
        </authorList>
    </citation>
    <scope>NUCLEOTIDE SEQUENCE [LARGE SCALE GENOMIC DNA]</scope>
    <source>
        <strain evidence="1 4">MIC1-1</strain>
    </source>
</reference>
<dbReference type="Proteomes" id="UP000240621">
    <property type="component" value="Unassembled WGS sequence"/>
</dbReference>
<evidence type="ECO:0000313" key="4">
    <source>
        <dbReference type="Proteomes" id="UP000396862"/>
    </source>
</evidence>
<dbReference type="Proteomes" id="UP000396862">
    <property type="component" value="Unassembled WGS sequence"/>
</dbReference>
<dbReference type="EMBL" id="PYGC01000004">
    <property type="protein sequence ID" value="PSK83250.1"/>
    <property type="molecule type" value="Genomic_DNA"/>
</dbReference>
<accession>A0A2P8CE52</accession>
<dbReference type="Pfam" id="PF13366">
    <property type="entry name" value="PDDEXK_3"/>
    <property type="match status" value="1"/>
</dbReference>
<sequence>MKCKPTNQNAMNENELSKIAFEAGLKVHKALGPGLLESAYEECLYFELYKLNLRVEKQKALPLIYEEVKLDAGYRVDLLVENKLVLEIKSVEALNDLHLAQILTYLKLSHSRLGLLMNFNTVLFKDGVRRVINGSI</sequence>
<dbReference type="NCBIfam" id="TIGR04256">
    <property type="entry name" value="GxxExxY"/>
    <property type="match status" value="1"/>
</dbReference>
<reference evidence="2 3" key="1">
    <citation type="submission" date="2018-03" db="EMBL/GenBank/DDBJ databases">
        <title>Genomic Encyclopedia of Archaeal and Bacterial Type Strains, Phase II (KMG-II): from individual species to whole genera.</title>
        <authorList>
            <person name="Goeker M."/>
        </authorList>
    </citation>
    <scope>NUCLEOTIDE SEQUENCE [LARGE SCALE GENOMIC DNA]</scope>
    <source>
        <strain evidence="2 3">DSM 27267</strain>
    </source>
</reference>
<dbReference type="EMBL" id="BLAU01000001">
    <property type="protein sequence ID" value="GET21867.1"/>
    <property type="molecule type" value="Genomic_DNA"/>
</dbReference>
<gene>
    <name evidence="2" type="ORF">CLV93_104180</name>
    <name evidence="1" type="ORF">JCM18694_21130</name>
</gene>
<dbReference type="AlphaFoldDB" id="A0A2P8CE52"/>
<proteinExistence type="predicted"/>
<comment type="caution">
    <text evidence="2">The sequence shown here is derived from an EMBL/GenBank/DDBJ whole genome shotgun (WGS) entry which is preliminary data.</text>
</comment>
<keyword evidence="4" id="KW-1185">Reference proteome</keyword>
<protein>
    <submittedName>
        <fullName evidence="2">GxxExxY protein</fullName>
    </submittedName>
</protein>
<name>A0A2P8CE52_9BACT</name>